<feature type="compositionally biased region" description="Basic and acidic residues" evidence="1">
    <location>
        <begin position="71"/>
        <end position="106"/>
    </location>
</feature>
<evidence type="ECO:0000313" key="3">
    <source>
        <dbReference type="EMBL" id="APX90431.1"/>
    </source>
</evidence>
<dbReference type="STRING" id="1267768.BV394_12410"/>
<accession>A0A1U7DKD4</accession>
<dbReference type="EMBL" id="CP019124">
    <property type="protein sequence ID" value="APX90431.1"/>
    <property type="molecule type" value="Genomic_DNA"/>
</dbReference>
<feature type="region of interest" description="Disordered" evidence="1">
    <location>
        <begin position="28"/>
        <end position="186"/>
    </location>
</feature>
<feature type="compositionally biased region" description="Low complexity" evidence="1">
    <location>
        <begin position="49"/>
        <end position="62"/>
    </location>
</feature>
<gene>
    <name evidence="3" type="ORF">BV394_12410</name>
</gene>
<keyword evidence="4" id="KW-1185">Reference proteome</keyword>
<dbReference type="AlphaFoldDB" id="A0A1U7DKD4"/>
<organism evidence="3 4">
    <name type="scientific">Brevirhabdus pacifica</name>
    <dbReference type="NCBI Taxonomy" id="1267768"/>
    <lineage>
        <taxon>Bacteria</taxon>
        <taxon>Pseudomonadati</taxon>
        <taxon>Pseudomonadota</taxon>
        <taxon>Alphaproteobacteria</taxon>
        <taxon>Rhodobacterales</taxon>
        <taxon>Paracoccaceae</taxon>
        <taxon>Brevirhabdus</taxon>
    </lineage>
</organism>
<keyword evidence="2" id="KW-0732">Signal</keyword>
<evidence type="ECO:0000256" key="2">
    <source>
        <dbReference type="SAM" id="SignalP"/>
    </source>
</evidence>
<dbReference type="Proteomes" id="UP000187266">
    <property type="component" value="Chromosome"/>
</dbReference>
<feature type="chain" id="PRO_5043478516" evidence="2">
    <location>
        <begin position="27"/>
        <end position="392"/>
    </location>
</feature>
<evidence type="ECO:0000256" key="1">
    <source>
        <dbReference type="SAM" id="MobiDB-lite"/>
    </source>
</evidence>
<name>A0A1U7DKD4_9RHOB</name>
<reference evidence="3 4" key="1">
    <citation type="submission" date="2017-01" db="EMBL/GenBank/DDBJ databases">
        <title>Genomic analysis of Xuhuaishuia manganoxidans DY6-4.</title>
        <authorList>
            <person name="Wang X."/>
        </authorList>
    </citation>
    <scope>NUCLEOTIDE SEQUENCE [LARGE SCALE GENOMIC DNA]</scope>
    <source>
        <strain evidence="3 4">DY6-4</strain>
    </source>
</reference>
<protein>
    <submittedName>
        <fullName evidence="3">Uncharacterized protein</fullName>
    </submittedName>
</protein>
<accession>A0A2M9DCF3</accession>
<proteinExistence type="predicted"/>
<evidence type="ECO:0000313" key="4">
    <source>
        <dbReference type="Proteomes" id="UP000187266"/>
    </source>
</evidence>
<sequence>MTQSKTPRTIRARRLLTLGTAAVGLAAPAVSGTPPVGAGYPNPYHISDADSASASIVLASSEGEGEGEGEGEAKRLKLLKGEGEGEGDEAHAEGEGEAGEEAHAEAEGEGEAGEEAHAEGEGEGEAGEEAHAEGEGEGEAGEEAHAEGEGEGEGEEAHAEAEGEGEAAPAAAAEGESEGGSSEKGDAVTFQRDMGFMAGHLRAGLALYELGDLEAAKTHMGHPIEEKYEAVAEELEEMGRGELRGDIEALAAAVERDAELAEVQGLFDTVITNLEGARDQAGGGPRARLLALAGLTRIAAEEYAVGTKDGKIANLHEYQDSWGFLRSVEAEAQRLSQDGNADVAKAAGRILELVGELDTAYGDMQGLGEMNIDPSLLYGAAARMELAAMAVR</sequence>
<feature type="signal peptide" evidence="2">
    <location>
        <begin position="1"/>
        <end position="26"/>
    </location>
</feature>
<dbReference type="RefSeq" id="WP_076980449.1">
    <property type="nucleotide sequence ID" value="NZ_CP019124.1"/>
</dbReference>